<sequence length="73" mass="8425">MTLAPGTLQLEPGQESDLMEEYWDTLLKPEPNYKLEYQASHEPTMFLPEAQSEILFHLLICQLQSEIQAFGKI</sequence>
<protein>
    <submittedName>
        <fullName evidence="1">Uncharacterized protein</fullName>
    </submittedName>
</protein>
<dbReference type="Proteomes" id="UP000190648">
    <property type="component" value="Unassembled WGS sequence"/>
</dbReference>
<dbReference type="AlphaFoldDB" id="A0A1V4KB93"/>
<gene>
    <name evidence="1" type="ORF">AV530_014316</name>
</gene>
<name>A0A1V4KB93_PATFA</name>
<evidence type="ECO:0000313" key="2">
    <source>
        <dbReference type="Proteomes" id="UP000190648"/>
    </source>
</evidence>
<evidence type="ECO:0000313" key="1">
    <source>
        <dbReference type="EMBL" id="OPJ81760.1"/>
    </source>
</evidence>
<reference evidence="1 2" key="1">
    <citation type="submission" date="2016-02" db="EMBL/GenBank/DDBJ databases">
        <title>Band-tailed pigeon sequencing and assembly.</title>
        <authorList>
            <person name="Soares A.E."/>
            <person name="Novak B.J."/>
            <person name="Rice E.S."/>
            <person name="O'Connell B."/>
            <person name="Chang D."/>
            <person name="Weber S."/>
            <person name="Shapiro B."/>
        </authorList>
    </citation>
    <scope>NUCLEOTIDE SEQUENCE [LARGE SCALE GENOMIC DNA]</scope>
    <source>
        <strain evidence="1">BTP2013</strain>
        <tissue evidence="1">Blood</tissue>
    </source>
</reference>
<accession>A0A1V4KB93</accession>
<keyword evidence="2" id="KW-1185">Reference proteome</keyword>
<organism evidence="1 2">
    <name type="scientific">Patagioenas fasciata monilis</name>
    <dbReference type="NCBI Taxonomy" id="372326"/>
    <lineage>
        <taxon>Eukaryota</taxon>
        <taxon>Metazoa</taxon>
        <taxon>Chordata</taxon>
        <taxon>Craniata</taxon>
        <taxon>Vertebrata</taxon>
        <taxon>Euteleostomi</taxon>
        <taxon>Archelosauria</taxon>
        <taxon>Archosauria</taxon>
        <taxon>Dinosauria</taxon>
        <taxon>Saurischia</taxon>
        <taxon>Theropoda</taxon>
        <taxon>Coelurosauria</taxon>
        <taxon>Aves</taxon>
        <taxon>Neognathae</taxon>
        <taxon>Neoaves</taxon>
        <taxon>Columbimorphae</taxon>
        <taxon>Columbiformes</taxon>
        <taxon>Columbidae</taxon>
        <taxon>Patagioenas</taxon>
    </lineage>
</organism>
<proteinExistence type="predicted"/>
<comment type="caution">
    <text evidence="1">The sequence shown here is derived from an EMBL/GenBank/DDBJ whole genome shotgun (WGS) entry which is preliminary data.</text>
</comment>
<dbReference type="EMBL" id="LSYS01003958">
    <property type="protein sequence ID" value="OPJ81760.1"/>
    <property type="molecule type" value="Genomic_DNA"/>
</dbReference>